<gene>
    <name evidence="3" type="ORF">Cpap_3008</name>
</gene>
<sequence>MNNLREEYINNTFRKIMVILLFLSIALIAICLLNPATNEGDAARTIRSFGYTNSIKLIPLKTLPLMFTKNSPYVFWFFYILLFIPLGALIPFGINRYFNKSLIFKCYIACILTVQLIRAIFPVGLVNVDIATLNFIGCMIGFLIFKYILFKIAFIFDNTPNT</sequence>
<evidence type="ECO:0000256" key="1">
    <source>
        <dbReference type="SAM" id="Phobius"/>
    </source>
</evidence>
<evidence type="ECO:0000313" key="3">
    <source>
        <dbReference type="EMBL" id="EGD48586.1"/>
    </source>
</evidence>
<feature type="transmembrane region" description="Helical" evidence="1">
    <location>
        <begin position="106"/>
        <end position="125"/>
    </location>
</feature>
<dbReference type="RefSeq" id="WP_004617724.1">
    <property type="nucleotide sequence ID" value="NZ_ACXX02000003.1"/>
</dbReference>
<dbReference type="AlphaFoldDB" id="F1TAP3"/>
<evidence type="ECO:0000313" key="4">
    <source>
        <dbReference type="Proteomes" id="UP000003860"/>
    </source>
</evidence>
<proteinExistence type="predicted"/>
<reference evidence="3" key="1">
    <citation type="submission" date="2009-07" db="EMBL/GenBank/DDBJ databases">
        <authorList>
            <consortium name="US DOE Joint Genome Institute (JGI-PGF)"/>
            <person name="Lucas S."/>
            <person name="Copeland A."/>
            <person name="Lapidus A."/>
            <person name="Glavina del Rio T."/>
            <person name="Tice H."/>
            <person name="Bruce D."/>
            <person name="Goodwin L."/>
            <person name="Pitluck S."/>
            <person name="Larimer F."/>
            <person name="Land M.L."/>
            <person name="Mouttaki H."/>
            <person name="He Z."/>
            <person name="Zhou J."/>
            <person name="Hemme C.L."/>
        </authorList>
    </citation>
    <scope>NUCLEOTIDE SEQUENCE [LARGE SCALE GENOMIC DNA]</scope>
    <source>
        <strain evidence="3">DSM 2782</strain>
    </source>
</reference>
<dbReference type="Pfam" id="PF04892">
    <property type="entry name" value="VanZ"/>
    <property type="match status" value="1"/>
</dbReference>
<accession>F1TAP3</accession>
<keyword evidence="1" id="KW-0812">Transmembrane</keyword>
<keyword evidence="1" id="KW-1133">Transmembrane helix</keyword>
<protein>
    <recommendedName>
        <fullName evidence="2">VanZ-like domain-containing protein</fullName>
    </recommendedName>
</protein>
<dbReference type="OrthoDB" id="9805025at2"/>
<keyword evidence="4" id="KW-1185">Reference proteome</keyword>
<dbReference type="EMBL" id="ACXX02000003">
    <property type="protein sequence ID" value="EGD48586.1"/>
    <property type="molecule type" value="Genomic_DNA"/>
</dbReference>
<organism evidence="3 4">
    <name type="scientific">Ruminiclostridium papyrosolvens DSM 2782</name>
    <dbReference type="NCBI Taxonomy" id="588581"/>
    <lineage>
        <taxon>Bacteria</taxon>
        <taxon>Bacillati</taxon>
        <taxon>Bacillota</taxon>
        <taxon>Clostridia</taxon>
        <taxon>Eubacteriales</taxon>
        <taxon>Oscillospiraceae</taxon>
        <taxon>Ruminiclostridium</taxon>
    </lineage>
</organism>
<feature type="domain" description="VanZ-like" evidence="2">
    <location>
        <begin position="22"/>
        <end position="147"/>
    </location>
</feature>
<evidence type="ECO:0000259" key="2">
    <source>
        <dbReference type="Pfam" id="PF04892"/>
    </source>
</evidence>
<reference evidence="3" key="2">
    <citation type="submission" date="2011-01" db="EMBL/GenBank/DDBJ databases">
        <title>The Non-contiguous Finished genome of Clostridium papyrosolvens.</title>
        <authorList>
            <person name="Lucas S."/>
            <person name="Copeland A."/>
            <person name="Lapidus A."/>
            <person name="Cheng J.-F."/>
            <person name="Goodwin L."/>
            <person name="Pitluck S."/>
            <person name="Misra M."/>
            <person name="Chertkov O."/>
            <person name="Detter J.C."/>
            <person name="Han C."/>
            <person name="Tapia R."/>
            <person name="Land M."/>
            <person name="Hauser L."/>
            <person name="Kyrpides N."/>
            <person name="Ivanova N."/>
            <person name="Pagani I."/>
            <person name="Mouttaki H."/>
            <person name="He Z."/>
            <person name="Zhou J."/>
            <person name="Hemme C.L."/>
            <person name="Woyke T."/>
        </authorList>
    </citation>
    <scope>NUCLEOTIDE SEQUENCE [LARGE SCALE GENOMIC DNA]</scope>
    <source>
        <strain evidence="3">DSM 2782</strain>
    </source>
</reference>
<name>F1TAP3_9FIRM</name>
<dbReference type="InterPro" id="IPR006976">
    <property type="entry name" value="VanZ-like"/>
</dbReference>
<feature type="transmembrane region" description="Helical" evidence="1">
    <location>
        <begin position="73"/>
        <end position="94"/>
    </location>
</feature>
<feature type="transmembrane region" description="Helical" evidence="1">
    <location>
        <begin position="12"/>
        <end position="35"/>
    </location>
</feature>
<feature type="transmembrane region" description="Helical" evidence="1">
    <location>
        <begin position="131"/>
        <end position="149"/>
    </location>
</feature>
<dbReference type="Proteomes" id="UP000003860">
    <property type="component" value="Unassembled WGS sequence"/>
</dbReference>
<comment type="caution">
    <text evidence="3">The sequence shown here is derived from an EMBL/GenBank/DDBJ whole genome shotgun (WGS) entry which is preliminary data.</text>
</comment>
<keyword evidence="1" id="KW-0472">Membrane</keyword>